<reference evidence="2 3" key="1">
    <citation type="journal article" date="2015" name="Genome Biol. Evol.">
        <title>Comparative Genomics of a Bacterivorous Green Alga Reveals Evolutionary Causalities and Consequences of Phago-Mixotrophic Mode of Nutrition.</title>
        <authorList>
            <person name="Burns J.A."/>
            <person name="Paasch A."/>
            <person name="Narechania A."/>
            <person name="Kim E."/>
        </authorList>
    </citation>
    <scope>NUCLEOTIDE SEQUENCE [LARGE SCALE GENOMIC DNA]</scope>
    <source>
        <strain evidence="2 3">PLY_AMNH</strain>
    </source>
</reference>
<protein>
    <submittedName>
        <fullName evidence="2">Uncharacterized protein</fullName>
    </submittedName>
</protein>
<dbReference type="AlphaFoldDB" id="A0AAE0KW02"/>
<evidence type="ECO:0000256" key="1">
    <source>
        <dbReference type="SAM" id="MobiDB-lite"/>
    </source>
</evidence>
<dbReference type="SUPFAM" id="SSF56672">
    <property type="entry name" value="DNA/RNA polymerases"/>
    <property type="match status" value="1"/>
</dbReference>
<name>A0AAE0KW02_9CHLO</name>
<organism evidence="2 3">
    <name type="scientific">Cymbomonas tetramitiformis</name>
    <dbReference type="NCBI Taxonomy" id="36881"/>
    <lineage>
        <taxon>Eukaryota</taxon>
        <taxon>Viridiplantae</taxon>
        <taxon>Chlorophyta</taxon>
        <taxon>Pyramimonadophyceae</taxon>
        <taxon>Pyramimonadales</taxon>
        <taxon>Pyramimonadaceae</taxon>
        <taxon>Cymbomonas</taxon>
    </lineage>
</organism>
<feature type="region of interest" description="Disordered" evidence="1">
    <location>
        <begin position="112"/>
        <end position="138"/>
    </location>
</feature>
<accession>A0AAE0KW02</accession>
<proteinExistence type="predicted"/>
<dbReference type="Proteomes" id="UP001190700">
    <property type="component" value="Unassembled WGS sequence"/>
</dbReference>
<dbReference type="InterPro" id="IPR043502">
    <property type="entry name" value="DNA/RNA_pol_sf"/>
</dbReference>
<keyword evidence="3" id="KW-1185">Reference proteome</keyword>
<gene>
    <name evidence="2" type="ORF">CYMTET_28613</name>
</gene>
<evidence type="ECO:0000313" key="2">
    <source>
        <dbReference type="EMBL" id="KAK3262534.1"/>
    </source>
</evidence>
<evidence type="ECO:0000313" key="3">
    <source>
        <dbReference type="Proteomes" id="UP001190700"/>
    </source>
</evidence>
<comment type="caution">
    <text evidence="2">The sequence shown here is derived from an EMBL/GenBank/DDBJ whole genome shotgun (WGS) entry which is preliminary data.</text>
</comment>
<sequence>MWMEAVLRTLGDAGIRLHSGKSTFGSSTVDFLGFQIEHNSIGVEEVTCKAIQELPKPEDKTGLEMLLRSGVKVNSYPYQDISLSSQAVARAARCMALSRRYPDMLPARPIKLDQLPPDLGETTPRDLIDAGALSAGEK</sequence>
<dbReference type="EMBL" id="LGRX02016119">
    <property type="protein sequence ID" value="KAK3262534.1"/>
    <property type="molecule type" value="Genomic_DNA"/>
</dbReference>